<gene>
    <name evidence="1" type="ORF">CRP01_37555</name>
</gene>
<dbReference type="EMBL" id="PDUD01000056">
    <property type="protein sequence ID" value="PHN01375.1"/>
    <property type="molecule type" value="Genomic_DNA"/>
</dbReference>
<name>A0A2D0MYP4_FLAN2</name>
<organism evidence="1 2">
    <name type="scientific">Flavilitoribacter nigricans (strain ATCC 23147 / DSM 23189 / NBRC 102662 / NCIMB 1420 / SS-2)</name>
    <name type="common">Lewinella nigricans</name>
    <dbReference type="NCBI Taxonomy" id="1122177"/>
    <lineage>
        <taxon>Bacteria</taxon>
        <taxon>Pseudomonadati</taxon>
        <taxon>Bacteroidota</taxon>
        <taxon>Saprospiria</taxon>
        <taxon>Saprospirales</taxon>
        <taxon>Lewinellaceae</taxon>
        <taxon>Flavilitoribacter</taxon>
    </lineage>
</organism>
<dbReference type="Proteomes" id="UP000223913">
    <property type="component" value="Unassembled WGS sequence"/>
</dbReference>
<dbReference type="AlphaFoldDB" id="A0A2D0MYP4"/>
<reference evidence="1 2" key="1">
    <citation type="submission" date="2017-10" db="EMBL/GenBank/DDBJ databases">
        <title>The draft genome sequence of Lewinella nigricans NBRC 102662.</title>
        <authorList>
            <person name="Wang K."/>
        </authorList>
    </citation>
    <scope>NUCLEOTIDE SEQUENCE [LARGE SCALE GENOMIC DNA]</scope>
    <source>
        <strain evidence="1 2">NBRC 102662</strain>
    </source>
</reference>
<dbReference type="RefSeq" id="WP_099155244.1">
    <property type="nucleotide sequence ID" value="NZ_PDUD01000056.1"/>
</dbReference>
<evidence type="ECO:0000313" key="2">
    <source>
        <dbReference type="Proteomes" id="UP000223913"/>
    </source>
</evidence>
<protein>
    <recommendedName>
        <fullName evidence="3">SMI1/KNR4 family protein</fullName>
    </recommendedName>
</protein>
<dbReference type="OrthoDB" id="283601at2"/>
<keyword evidence="2" id="KW-1185">Reference proteome</keyword>
<accession>A0A2D0MYP4</accession>
<evidence type="ECO:0008006" key="3">
    <source>
        <dbReference type="Google" id="ProtNLM"/>
    </source>
</evidence>
<comment type="caution">
    <text evidence="1">The sequence shown here is derived from an EMBL/GenBank/DDBJ whole genome shotgun (WGS) entry which is preliminary data.</text>
</comment>
<evidence type="ECO:0000313" key="1">
    <source>
        <dbReference type="EMBL" id="PHN01375.1"/>
    </source>
</evidence>
<sequence length="148" mass="17451">MVINHLHLPTELIRDVKNGDWTEGQFDRQIRSLLENYNINLDLDIHYYDGATMLSETNAFSRIEFQDKEQFELLLGARSTKAEDRTIDPRRIILIADFGLGSDQPIGLDYRRNPDEPEVWCLIWPENKQKNYWTRIATSYGNFKRGKM</sequence>
<proteinExistence type="predicted"/>